<name>A0A2N5NAL1_9BACL</name>
<feature type="transmembrane region" description="Helical" evidence="1">
    <location>
        <begin position="33"/>
        <end position="56"/>
    </location>
</feature>
<dbReference type="Pfam" id="PF12679">
    <property type="entry name" value="ABC2_membrane_2"/>
    <property type="match status" value="1"/>
</dbReference>
<comment type="caution">
    <text evidence="2">The sequence shown here is derived from an EMBL/GenBank/DDBJ whole genome shotgun (WGS) entry which is preliminary data.</text>
</comment>
<keyword evidence="1" id="KW-1133">Transmembrane helix</keyword>
<dbReference type="GO" id="GO:0005886">
    <property type="term" value="C:plasma membrane"/>
    <property type="evidence" value="ECO:0007669"/>
    <property type="project" value="UniProtKB-SubCell"/>
</dbReference>
<keyword evidence="1" id="KW-0472">Membrane</keyword>
<keyword evidence="1" id="KW-0812">Transmembrane</keyword>
<proteinExistence type="predicted"/>
<dbReference type="Proteomes" id="UP000234789">
    <property type="component" value="Unassembled WGS sequence"/>
</dbReference>
<feature type="transmembrane region" description="Helical" evidence="1">
    <location>
        <begin position="231"/>
        <end position="248"/>
    </location>
</feature>
<dbReference type="GO" id="GO:0140359">
    <property type="term" value="F:ABC-type transporter activity"/>
    <property type="evidence" value="ECO:0007669"/>
    <property type="project" value="InterPro"/>
</dbReference>
<evidence type="ECO:0000256" key="1">
    <source>
        <dbReference type="SAM" id="Phobius"/>
    </source>
</evidence>
<dbReference type="AlphaFoldDB" id="A0A2N5NAL1"/>
<feature type="transmembrane region" description="Helical" evidence="1">
    <location>
        <begin position="199"/>
        <end position="219"/>
    </location>
</feature>
<gene>
    <name evidence="2" type="ORF">B8V81_1615</name>
</gene>
<evidence type="ECO:0000313" key="3">
    <source>
        <dbReference type="Proteomes" id="UP000234789"/>
    </source>
</evidence>
<keyword evidence="3" id="KW-1185">Reference proteome</keyword>
<dbReference type="OrthoDB" id="72437at2"/>
<organism evidence="2 3">
    <name type="scientific">Paenibacillus pasadenensis</name>
    <dbReference type="NCBI Taxonomy" id="217090"/>
    <lineage>
        <taxon>Bacteria</taxon>
        <taxon>Bacillati</taxon>
        <taxon>Bacillota</taxon>
        <taxon>Bacilli</taxon>
        <taxon>Bacillales</taxon>
        <taxon>Paenibacillaceae</taxon>
        <taxon>Paenibacillus</taxon>
    </lineage>
</organism>
<evidence type="ECO:0000313" key="2">
    <source>
        <dbReference type="EMBL" id="PLT47391.1"/>
    </source>
</evidence>
<dbReference type="RefSeq" id="WP_028600765.1">
    <property type="nucleotide sequence ID" value="NZ_BIMM01000108.1"/>
</dbReference>
<reference evidence="2 3" key="1">
    <citation type="submission" date="2017-05" db="EMBL/GenBank/DDBJ databases">
        <title>Functional genome analysis of Paenibacillus pasadenensis strain R16: insights on endophytic life style and antifungal activity.</title>
        <authorList>
            <person name="Passera A."/>
            <person name="Marcolungo L."/>
            <person name="Casati P."/>
            <person name="Brasca M."/>
            <person name="Quaglino F."/>
            <person name="Delledonne M."/>
        </authorList>
    </citation>
    <scope>NUCLEOTIDE SEQUENCE [LARGE SCALE GENOMIC DNA]</scope>
    <source>
        <strain evidence="2 3">R16</strain>
    </source>
</reference>
<dbReference type="EMBL" id="NFEZ01000003">
    <property type="protein sequence ID" value="PLT47391.1"/>
    <property type="molecule type" value="Genomic_DNA"/>
</dbReference>
<sequence length="293" mass="31205">MSRHEKLVGQSRFGPVWAIALKDMRALKASVQLWLPMLIVPLVFGGVLPAILISVVRFSALPAGAEGVSRMGNLDFLLELVTTSAPPALQAQLAPLPGDIERVLYFALTYLLAPMFLLIPAMAASIITANSFAGEKERKTLEGLLYAPISMNQLLLGKALSALLPALGLTFGSFLLYGIVVNSLAYPVFGGLIFPTWNWLPLMLLVVPALTAVIVLATMLISAKVKGFQEAYQLGGVVVLPVLALAGGQATGLLLLGSGAMLLMAAALALIAWLLLRSARRLAQRHQFLEKLG</sequence>
<accession>A0A2N5NAL1</accession>
<feature type="transmembrane region" description="Helical" evidence="1">
    <location>
        <begin position="103"/>
        <end position="133"/>
    </location>
</feature>
<protein>
    <submittedName>
        <fullName evidence="2">ABC transporter permease protein</fullName>
    </submittedName>
</protein>
<feature type="transmembrane region" description="Helical" evidence="1">
    <location>
        <begin position="154"/>
        <end position="179"/>
    </location>
</feature>
<feature type="transmembrane region" description="Helical" evidence="1">
    <location>
        <begin position="254"/>
        <end position="276"/>
    </location>
</feature>